<accession>A0A8B8PUY1</accession>
<evidence type="ECO:0000256" key="1">
    <source>
        <dbReference type="ARBA" id="ARBA00005437"/>
    </source>
</evidence>
<dbReference type="Pfam" id="PF04525">
    <property type="entry name" value="LOR"/>
    <property type="match status" value="1"/>
</dbReference>
<name>A0A8B8PUY1_9MYRT</name>
<dbReference type="KEGG" id="rarg:115746801"/>
<dbReference type="SUPFAM" id="SSF54518">
    <property type="entry name" value="Tubby C-terminal domain-like"/>
    <property type="match status" value="1"/>
</dbReference>
<comment type="similarity">
    <text evidence="1">Belongs to the LOR family.</text>
</comment>
<organism evidence="2 3">
    <name type="scientific">Rhodamnia argentea</name>
    <dbReference type="NCBI Taxonomy" id="178133"/>
    <lineage>
        <taxon>Eukaryota</taxon>
        <taxon>Viridiplantae</taxon>
        <taxon>Streptophyta</taxon>
        <taxon>Embryophyta</taxon>
        <taxon>Tracheophyta</taxon>
        <taxon>Spermatophyta</taxon>
        <taxon>Magnoliopsida</taxon>
        <taxon>eudicotyledons</taxon>
        <taxon>Gunneridae</taxon>
        <taxon>Pentapetalae</taxon>
        <taxon>rosids</taxon>
        <taxon>malvids</taxon>
        <taxon>Myrtales</taxon>
        <taxon>Myrtaceae</taxon>
        <taxon>Myrtoideae</taxon>
        <taxon>Myrteae</taxon>
        <taxon>Australasian group</taxon>
        <taxon>Rhodamnia</taxon>
    </lineage>
</organism>
<dbReference type="PANTHER" id="PTHR31087:SF58">
    <property type="entry name" value="OS07G0230700 PROTEIN"/>
    <property type="match status" value="1"/>
</dbReference>
<dbReference type="OrthoDB" id="97518at2759"/>
<protein>
    <submittedName>
        <fullName evidence="3">Protein LURP-one-related 10-like</fullName>
    </submittedName>
</protein>
<dbReference type="Gene3D" id="2.40.160.200">
    <property type="entry name" value="LURP1-related"/>
    <property type="match status" value="1"/>
</dbReference>
<dbReference type="PANTHER" id="PTHR31087">
    <property type="match status" value="1"/>
</dbReference>
<dbReference type="InterPro" id="IPR025659">
    <property type="entry name" value="Tubby-like_C"/>
</dbReference>
<dbReference type="InterPro" id="IPR007612">
    <property type="entry name" value="LOR"/>
</dbReference>
<keyword evidence="2" id="KW-1185">Reference proteome</keyword>
<evidence type="ECO:0000313" key="3">
    <source>
        <dbReference type="RefSeq" id="XP_030538580.1"/>
    </source>
</evidence>
<proteinExistence type="inferred from homology"/>
<gene>
    <name evidence="3" type="primary">LOC115746801</name>
</gene>
<dbReference type="GeneID" id="115746801"/>
<dbReference type="Proteomes" id="UP000827889">
    <property type="component" value="Chromosome 7"/>
</dbReference>
<dbReference type="InterPro" id="IPR038595">
    <property type="entry name" value="LOR_sf"/>
</dbReference>
<sequence>MNDQSLMMASETTYAPLVNPVAVVSQRFCTPYVVDLVVARKLVAVAEGGFSVTDVNGNAVFRVKGSSSSIHEHLVLNDAASNAVVSLQQKILTAHRRWQAYRGDSSGSDDLIFTAKKSSILQMHGTEIDVFLAANTKEGTCDFKVKGSWLERSCTIYAGNNTTVIAQMHKDHKAQSVVPGKDTFGITVYPNVDYALIVALVAILEETNEDTFAAKHSFSCIHT</sequence>
<dbReference type="RefSeq" id="XP_030538580.1">
    <property type="nucleotide sequence ID" value="XM_030682720.2"/>
</dbReference>
<reference evidence="3" key="1">
    <citation type="submission" date="2025-08" db="UniProtKB">
        <authorList>
            <consortium name="RefSeq"/>
        </authorList>
    </citation>
    <scope>IDENTIFICATION</scope>
    <source>
        <tissue evidence="3">Leaf</tissue>
    </source>
</reference>
<dbReference type="AlphaFoldDB" id="A0A8B8PUY1"/>
<evidence type="ECO:0000313" key="2">
    <source>
        <dbReference type="Proteomes" id="UP000827889"/>
    </source>
</evidence>